<protein>
    <submittedName>
        <fullName evidence="2">Uncharacterized protein</fullName>
    </submittedName>
</protein>
<name>A0ABN1IKA5_9GAMM</name>
<keyword evidence="1" id="KW-1133">Transmembrane helix</keyword>
<keyword evidence="3" id="KW-1185">Reference proteome</keyword>
<proteinExistence type="predicted"/>
<feature type="transmembrane region" description="Helical" evidence="1">
    <location>
        <begin position="6"/>
        <end position="31"/>
    </location>
</feature>
<dbReference type="EMBL" id="BAAAEU010000008">
    <property type="protein sequence ID" value="GAA0715197.1"/>
    <property type="molecule type" value="Genomic_DNA"/>
</dbReference>
<keyword evidence="1" id="KW-0812">Transmembrane</keyword>
<sequence>MSTNDVFRLATLILASFGGGAVIVIGLATWLGNLWASRILQAEKAALDAKLESLRHEMRIVKSAYEHHLDLILDYYSMFYRHYRLCQRTARADARKEEPDGKMVETKDEFMVELREIINEWASREGRIRLLLPATLLALHEEAIGRFNEFNRAVADFTSSEPSPRKKEQVFIQIEDTKSKLEAGLREFLRTESLLKEMGRPCE</sequence>
<reference evidence="2 3" key="1">
    <citation type="journal article" date="2019" name="Int. J. Syst. Evol. Microbiol.">
        <title>The Global Catalogue of Microorganisms (GCM) 10K type strain sequencing project: providing services to taxonomists for standard genome sequencing and annotation.</title>
        <authorList>
            <consortium name="The Broad Institute Genomics Platform"/>
            <consortium name="The Broad Institute Genome Sequencing Center for Infectious Disease"/>
            <person name="Wu L."/>
            <person name="Ma J."/>
        </authorList>
    </citation>
    <scope>NUCLEOTIDE SEQUENCE [LARGE SCALE GENOMIC DNA]</scope>
    <source>
        <strain evidence="2 3">JCM 15421</strain>
    </source>
</reference>
<keyword evidence="1" id="KW-0472">Membrane</keyword>
<evidence type="ECO:0000256" key="1">
    <source>
        <dbReference type="SAM" id="Phobius"/>
    </source>
</evidence>
<accession>A0ABN1IKA5</accession>
<comment type="caution">
    <text evidence="2">The sequence shown here is derived from an EMBL/GenBank/DDBJ whole genome shotgun (WGS) entry which is preliminary data.</text>
</comment>
<evidence type="ECO:0000313" key="3">
    <source>
        <dbReference type="Proteomes" id="UP001501523"/>
    </source>
</evidence>
<evidence type="ECO:0000313" key="2">
    <source>
        <dbReference type="EMBL" id="GAA0715197.1"/>
    </source>
</evidence>
<gene>
    <name evidence="2" type="ORF">GCM10009105_20460</name>
</gene>
<organism evidence="2 3">
    <name type="scientific">Dokdonella soli</name>
    <dbReference type="NCBI Taxonomy" id="529810"/>
    <lineage>
        <taxon>Bacteria</taxon>
        <taxon>Pseudomonadati</taxon>
        <taxon>Pseudomonadota</taxon>
        <taxon>Gammaproteobacteria</taxon>
        <taxon>Lysobacterales</taxon>
        <taxon>Rhodanobacteraceae</taxon>
        <taxon>Dokdonella</taxon>
    </lineage>
</organism>
<dbReference type="Proteomes" id="UP001501523">
    <property type="component" value="Unassembled WGS sequence"/>
</dbReference>